<keyword evidence="1" id="KW-1133">Transmembrane helix</keyword>
<protein>
    <submittedName>
        <fullName evidence="2">Uncharacterized protein</fullName>
    </submittedName>
</protein>
<gene>
    <name evidence="2" type="ORF">DCF17_06120</name>
</gene>
<name>A0A2W4WDQ4_9CYAN</name>
<comment type="caution">
    <text evidence="2">The sequence shown here is derived from an EMBL/GenBank/DDBJ whole genome shotgun (WGS) entry which is preliminary data.</text>
</comment>
<feature type="transmembrane region" description="Helical" evidence="1">
    <location>
        <begin position="20"/>
        <end position="43"/>
    </location>
</feature>
<reference evidence="3" key="1">
    <citation type="submission" date="2018-04" db="EMBL/GenBank/DDBJ databases">
        <authorList>
            <person name="Cornet L."/>
        </authorList>
    </citation>
    <scope>NUCLEOTIDE SEQUENCE [LARGE SCALE GENOMIC DNA]</scope>
</reference>
<evidence type="ECO:0000313" key="2">
    <source>
        <dbReference type="EMBL" id="PZO43213.1"/>
    </source>
</evidence>
<reference evidence="2 3" key="2">
    <citation type="submission" date="2018-06" db="EMBL/GenBank/DDBJ databases">
        <title>Metagenomic assembly of (sub)arctic Cyanobacteria and their associated microbiome from non-axenic cultures.</title>
        <authorList>
            <person name="Baurain D."/>
        </authorList>
    </citation>
    <scope>NUCLEOTIDE SEQUENCE [LARGE SCALE GENOMIC DNA]</scope>
    <source>
        <strain evidence="2">ULC041bin1</strain>
    </source>
</reference>
<keyword evidence="1" id="KW-0472">Membrane</keyword>
<keyword evidence="1" id="KW-0812">Transmembrane</keyword>
<proteinExistence type="predicted"/>
<dbReference type="AlphaFoldDB" id="A0A2W4WDQ4"/>
<evidence type="ECO:0000313" key="3">
    <source>
        <dbReference type="Proteomes" id="UP000249081"/>
    </source>
</evidence>
<dbReference type="Proteomes" id="UP000249081">
    <property type="component" value="Unassembled WGS sequence"/>
</dbReference>
<accession>A0A2W4WDQ4</accession>
<sequence>MAQADSTSPQPKSNAATAKWLALGCGGCLGVTVLVGLALAFLINRTMRFAFGPDQTKASSEELFAYALPGESQGTFNMDMLGMQVIQVASTDSPPSVLLTMGKLPRYLQDRETRETFIEGFQESVTVEGTYQLAEQRVEERTLCGQPVSVLLQSGSFQEGGTTYDAVSLLTFVDHNDTARFVWLLAHGDMPEAIADGVFATLDCR</sequence>
<dbReference type="EMBL" id="QBMN01000029">
    <property type="protein sequence ID" value="PZO43213.1"/>
    <property type="molecule type" value="Genomic_DNA"/>
</dbReference>
<evidence type="ECO:0000256" key="1">
    <source>
        <dbReference type="SAM" id="Phobius"/>
    </source>
</evidence>
<organism evidence="2 3">
    <name type="scientific">Shackletoniella antarctica</name>
    <dbReference type="NCBI Taxonomy" id="268115"/>
    <lineage>
        <taxon>Bacteria</taxon>
        <taxon>Bacillati</taxon>
        <taxon>Cyanobacteriota</taxon>
        <taxon>Cyanophyceae</taxon>
        <taxon>Oculatellales</taxon>
        <taxon>Oculatellaceae</taxon>
        <taxon>Shackletoniella</taxon>
    </lineage>
</organism>